<dbReference type="EMBL" id="MU003495">
    <property type="protein sequence ID" value="KAF2476101.1"/>
    <property type="molecule type" value="Genomic_DNA"/>
</dbReference>
<dbReference type="Proteomes" id="UP000799755">
    <property type="component" value="Unassembled WGS sequence"/>
</dbReference>
<reference evidence="1" key="1">
    <citation type="journal article" date="2020" name="Stud. Mycol.">
        <title>101 Dothideomycetes genomes: a test case for predicting lifestyles and emergence of pathogens.</title>
        <authorList>
            <person name="Haridas S."/>
            <person name="Albert R."/>
            <person name="Binder M."/>
            <person name="Bloem J."/>
            <person name="Labutti K."/>
            <person name="Salamov A."/>
            <person name="Andreopoulos B."/>
            <person name="Baker S."/>
            <person name="Barry K."/>
            <person name="Bills G."/>
            <person name="Bluhm B."/>
            <person name="Cannon C."/>
            <person name="Castanera R."/>
            <person name="Culley D."/>
            <person name="Daum C."/>
            <person name="Ezra D."/>
            <person name="Gonzalez J."/>
            <person name="Henrissat B."/>
            <person name="Kuo A."/>
            <person name="Liang C."/>
            <person name="Lipzen A."/>
            <person name="Lutzoni F."/>
            <person name="Magnuson J."/>
            <person name="Mondo S."/>
            <person name="Nolan M."/>
            <person name="Ohm R."/>
            <person name="Pangilinan J."/>
            <person name="Park H.-J."/>
            <person name="Ramirez L."/>
            <person name="Alfaro M."/>
            <person name="Sun H."/>
            <person name="Tritt A."/>
            <person name="Yoshinaga Y."/>
            <person name="Zwiers L.-H."/>
            <person name="Turgeon B."/>
            <person name="Goodwin S."/>
            <person name="Spatafora J."/>
            <person name="Crous P."/>
            <person name="Grigoriev I."/>
        </authorList>
    </citation>
    <scope>NUCLEOTIDE SEQUENCE</scope>
    <source>
        <strain evidence="1">ATCC 200398</strain>
    </source>
</reference>
<evidence type="ECO:0000313" key="1">
    <source>
        <dbReference type="EMBL" id="KAF2476101.1"/>
    </source>
</evidence>
<sequence>MLFSRPFGNPNTIPLAKLYPSAPRLSQFTRHFALSLNTMAPTPKSYDFIVIGGGSGGSGAARRAAGWYGAKTLMVENGRSGGTCVNVGCVPKKMTWYFASVNETLKGAPNYFYDVPDNVKFHFDNFKKKRDESILRLNGIYERNWSREGIDLVHGTAKFSGEKEIEVDMQDGSRKAFFTAPHILIATGGHPIIPDVEGAEHGITSDGFFDIEHLPERMAVVGAGYIAVEMAGMLNAIGVEVHMFLRGETFLRTFDPMIQETMTKAYEDAGVIIHKGYPGFRKIERLDHTLSSAPDTNAHGKWANVPSRHKILQITDNEGQIFDFNELLWAIGREPEIKPLDLHIPDIKLTKKGHISVDDFQNTNVDGIYALGDVTGQAELTPVAIAAGRQLGNRLFGPPELKWSRLSYEGIPTVVFSHPEVGTIGLTEPQAISKYGQQNVKVYRTKFTAMYFDVFPAEEKKKHPTQYKIVCAGPDEKVVGLHILGEGSGEMLQGFGVAIKMGATKADFDGCIAIHPTSAEELVTMR</sequence>
<gene>
    <name evidence="1" type="ORF">BDR25DRAFT_300901</name>
</gene>
<proteinExistence type="predicted"/>
<comment type="caution">
    <text evidence="1">The sequence shown here is derived from an EMBL/GenBank/DDBJ whole genome shotgun (WGS) entry which is preliminary data.</text>
</comment>
<evidence type="ECO:0000313" key="2">
    <source>
        <dbReference type="Proteomes" id="UP000799755"/>
    </source>
</evidence>
<name>A0ACB6RA89_9PLEO</name>
<keyword evidence="2" id="KW-1185">Reference proteome</keyword>
<accession>A0ACB6RA89</accession>
<protein>
    <submittedName>
        <fullName evidence="1">Glutathione reductase</fullName>
    </submittedName>
</protein>
<organism evidence="1 2">
    <name type="scientific">Lindgomyces ingoldianus</name>
    <dbReference type="NCBI Taxonomy" id="673940"/>
    <lineage>
        <taxon>Eukaryota</taxon>
        <taxon>Fungi</taxon>
        <taxon>Dikarya</taxon>
        <taxon>Ascomycota</taxon>
        <taxon>Pezizomycotina</taxon>
        <taxon>Dothideomycetes</taxon>
        <taxon>Pleosporomycetidae</taxon>
        <taxon>Pleosporales</taxon>
        <taxon>Lindgomycetaceae</taxon>
        <taxon>Lindgomyces</taxon>
    </lineage>
</organism>